<feature type="binding site" evidence="15">
    <location>
        <position position="873"/>
    </location>
    <ligand>
        <name>ATP</name>
        <dbReference type="ChEBI" id="CHEBI:30616"/>
    </ligand>
</feature>
<comment type="similarity">
    <text evidence="3 17">Belongs to the cation transport ATPase (P-type) (TC 3.A.3) family. Type IV subfamily.</text>
</comment>
<dbReference type="InterPro" id="IPR023214">
    <property type="entry name" value="HAD_sf"/>
</dbReference>
<gene>
    <name evidence="22" type="ORF">QBC35DRAFT_493226</name>
</gene>
<evidence type="ECO:0000259" key="21">
    <source>
        <dbReference type="Pfam" id="PF16212"/>
    </source>
</evidence>
<evidence type="ECO:0000256" key="1">
    <source>
        <dbReference type="ARBA" id="ARBA00004141"/>
    </source>
</evidence>
<dbReference type="InterPro" id="IPR006539">
    <property type="entry name" value="P-type_ATPase_IV"/>
</dbReference>
<dbReference type="InterPro" id="IPR036412">
    <property type="entry name" value="HAD-like_sf"/>
</dbReference>
<dbReference type="Gene3D" id="3.40.50.1000">
    <property type="entry name" value="HAD superfamily/HAD-like"/>
    <property type="match status" value="1"/>
</dbReference>
<dbReference type="EC" id="7.6.2.1" evidence="17"/>
<feature type="binding site" evidence="15">
    <location>
        <position position="953"/>
    </location>
    <ligand>
        <name>ATP</name>
        <dbReference type="ChEBI" id="CHEBI:30616"/>
    </ligand>
</feature>
<dbReference type="InterPro" id="IPR018303">
    <property type="entry name" value="ATPase_P-typ_P_site"/>
</dbReference>
<feature type="compositionally biased region" description="Polar residues" evidence="18">
    <location>
        <begin position="805"/>
        <end position="822"/>
    </location>
</feature>
<dbReference type="GO" id="GO:0005802">
    <property type="term" value="C:trans-Golgi network"/>
    <property type="evidence" value="ECO:0007669"/>
    <property type="project" value="TreeGrafter"/>
</dbReference>
<feature type="region of interest" description="Disordered" evidence="18">
    <location>
        <begin position="796"/>
        <end position="844"/>
    </location>
</feature>
<dbReference type="PANTHER" id="PTHR24092:SF174">
    <property type="entry name" value="PHOSPHOLIPID-TRANSPORTING ATPASE DNF3-RELATED"/>
    <property type="match status" value="1"/>
</dbReference>
<dbReference type="Pfam" id="PF00702">
    <property type="entry name" value="Hydrolase"/>
    <property type="match status" value="1"/>
</dbReference>
<dbReference type="PROSITE" id="PS00154">
    <property type="entry name" value="ATPASE_E1_E2"/>
    <property type="match status" value="1"/>
</dbReference>
<dbReference type="InterPro" id="IPR001757">
    <property type="entry name" value="P_typ_ATPase"/>
</dbReference>
<evidence type="ECO:0000256" key="13">
    <source>
        <dbReference type="ARBA" id="ARBA00049128"/>
    </source>
</evidence>
<feature type="transmembrane region" description="Helical" evidence="17">
    <location>
        <begin position="1328"/>
        <end position="1348"/>
    </location>
</feature>
<accession>A0AAN7AKJ3</accession>
<proteinExistence type="inferred from homology"/>
<dbReference type="NCBIfam" id="TIGR01494">
    <property type="entry name" value="ATPase_P-type"/>
    <property type="match status" value="1"/>
</dbReference>
<evidence type="ECO:0000313" key="22">
    <source>
        <dbReference type="EMBL" id="KAK4189442.1"/>
    </source>
</evidence>
<evidence type="ECO:0000259" key="20">
    <source>
        <dbReference type="Pfam" id="PF16209"/>
    </source>
</evidence>
<feature type="binding site" evidence="15">
    <location>
        <position position="1044"/>
    </location>
    <ligand>
        <name>ATP</name>
        <dbReference type="ChEBI" id="CHEBI:30616"/>
    </ligand>
</feature>
<evidence type="ECO:0000256" key="18">
    <source>
        <dbReference type="SAM" id="MobiDB-lite"/>
    </source>
</evidence>
<dbReference type="NCBIfam" id="TIGR01652">
    <property type="entry name" value="ATPase-Plipid"/>
    <property type="match status" value="1"/>
</dbReference>
<keyword evidence="7 15" id="KW-0067">ATP-binding</keyword>
<evidence type="ECO:0000256" key="10">
    <source>
        <dbReference type="ARBA" id="ARBA00022989"/>
    </source>
</evidence>
<feature type="active site" description="4-aspartylphosphate intermediate" evidence="14">
    <location>
        <position position="469"/>
    </location>
</feature>
<reference evidence="22" key="1">
    <citation type="journal article" date="2023" name="Mol. Phylogenet. Evol.">
        <title>Genome-scale phylogeny and comparative genomics of the fungal order Sordariales.</title>
        <authorList>
            <person name="Hensen N."/>
            <person name="Bonometti L."/>
            <person name="Westerberg I."/>
            <person name="Brannstrom I.O."/>
            <person name="Guillou S."/>
            <person name="Cros-Aarteil S."/>
            <person name="Calhoun S."/>
            <person name="Haridas S."/>
            <person name="Kuo A."/>
            <person name="Mondo S."/>
            <person name="Pangilinan J."/>
            <person name="Riley R."/>
            <person name="LaButti K."/>
            <person name="Andreopoulos B."/>
            <person name="Lipzen A."/>
            <person name="Chen C."/>
            <person name="Yan M."/>
            <person name="Daum C."/>
            <person name="Ng V."/>
            <person name="Clum A."/>
            <person name="Steindorff A."/>
            <person name="Ohm R.A."/>
            <person name="Martin F."/>
            <person name="Silar P."/>
            <person name="Natvig D.O."/>
            <person name="Lalanne C."/>
            <person name="Gautier V."/>
            <person name="Ament-Velasquez S.L."/>
            <person name="Kruys A."/>
            <person name="Hutchinson M.I."/>
            <person name="Powell A.J."/>
            <person name="Barry K."/>
            <person name="Miller A.N."/>
            <person name="Grigoriev I.V."/>
            <person name="Debuchy R."/>
            <person name="Gladieux P."/>
            <person name="Hiltunen Thoren M."/>
            <person name="Johannesson H."/>
        </authorList>
    </citation>
    <scope>NUCLEOTIDE SEQUENCE</scope>
    <source>
        <strain evidence="22">PSN309</strain>
    </source>
</reference>
<evidence type="ECO:0000256" key="2">
    <source>
        <dbReference type="ARBA" id="ARBA00004308"/>
    </source>
</evidence>
<feature type="region of interest" description="Disordered" evidence="18">
    <location>
        <begin position="1422"/>
        <end position="1476"/>
    </location>
</feature>
<dbReference type="GO" id="GO:0000287">
    <property type="term" value="F:magnesium ion binding"/>
    <property type="evidence" value="ECO:0007669"/>
    <property type="project" value="UniProtKB-UniRule"/>
</dbReference>
<dbReference type="PRINTS" id="PR00119">
    <property type="entry name" value="CATATPASE"/>
</dbReference>
<feature type="binding site" evidence="15">
    <location>
        <position position="677"/>
    </location>
    <ligand>
        <name>ATP</name>
        <dbReference type="ChEBI" id="CHEBI:30616"/>
    </ligand>
</feature>
<feature type="compositionally biased region" description="Basic and acidic residues" evidence="18">
    <location>
        <begin position="1422"/>
        <end position="1443"/>
    </location>
</feature>
<feature type="transmembrane region" description="Helical" evidence="17">
    <location>
        <begin position="360"/>
        <end position="382"/>
    </location>
</feature>
<evidence type="ECO:0000259" key="19">
    <source>
        <dbReference type="Pfam" id="PF00122"/>
    </source>
</evidence>
<dbReference type="Gene3D" id="3.40.1110.10">
    <property type="entry name" value="Calcium-transporting ATPase, cytoplasmic domain N"/>
    <property type="match status" value="1"/>
</dbReference>
<sequence>MTDNTQIGVEGEQQARPAAASQLQTGGFKHKLLKLLGRAPLPPSTSGRQVPLLADPSGQTLIDPRNGRPYIPNTIRTSRYTIYNFLPKQLIFQFTRLANFYFLCVAIPQMIPGVSTTGTYTTIIPLMLFISFTISKEGYDDYKRYSLDKVENARSVLRLGGGSSSVRYSNSSAQNANPLKGRKRAGTAATDEVGVLDRVETGSENWRRVQWRDLQVGDIVHLKRDEDVPADIVLLHAESEGGLAYVETMALDGETNLKVKQVSAALKRYDTFEEIINSGAMFVVEDPNPDLYRFEGRVELAEETLPLTLNEIILRGCTIRNTAAVIGVVINTGEECKMRMNTNRNPQAKRPAVETTINKIVLTLVLYVLALVAGCAGGYVMFQRNTERTSFYIQDLAVPWAHQIFGNLVQFNNVIPLALYVSLEIIKIGQMYFLNSDIEMYDEKTDTPAKCNTTTILEDLGCIGYVFSDKTGTLTENVMKFRKVSIAGVAWMHEMDLEDSGKGKDKKPSTWASGALGPTSKDDFRDRSGAPGLMRQASRWRPSGRPDKAQPALTTGHMLEHIRQDPDSPFAQHATQYMLALSLCHTCLPEWDDGEVDFQAASPDELALVRAAQELGYLVVSRTTQTVTIRISPDPNNRDNYTEQTYQILDVIEFTSKRKRMSITLRCPDGRIWLLTKGADSAILPRLRLNELAKQKESEVRQSVEVENQQLRKLEYSEPRNSFGGRPSLNIRRSFVQAKRGSVYGRTSFEMDTLAALSQVNSRSVPQITIPEEPASRGVSPTPAVAADLVTSPGPYSAVDLTSPGPFSTERNSRFSYVQSPTHDGPAPTPKSSSSRLNNNGRDRFSFLQAPTDEEIFGRVFRHLDDFSSEGLRTLLFAHRYLSESEYDSWKKIYREAETSLVDRELRIEEASEHIEQSLDLLGASGIEDKLQEGVAETIDRLRRANIKIWMLTGDKRETAINIAHSARICKGGSNIYILDATKPESLHSQIQDVVDTIDAEEERGHNVVVIDGHTLTFLEAPSQEQTLFIELVMKKVDSVICCRASPAQKAFLVTAVRNYGPVSRNWFLRKQKPLTLAIGDGANDLSMLLAAHVGIGISGKEGLQAARVADYAIAQFRFLARLLLVHGRLNYARTARYVLATFWKESFFYLGTAYYQRLNGYTGTSLYESASLTVSTTMFTSLCVILPGIWEQELQAETLLAVPELYVFGQRGKGLNLKKFAQWMFGAALEGTMVWFLCWNLYGGEGPVKDGGLYALGTLVFSVNIVWINLKLSILDTNYKTSIILGAFGITFAGWWIWQVALAGLYQAGIFPYIVKTAFFTSFGNDAAWWVAFFAVQGCLAMLELIYRSVKRDLVVAGLWKVGRQWLALSTWKRAVGDRGRWEEGKEGKEGDGSFLEDWDVELWQVMERDPVVKEKLGEMSKLVPDQENHDDAHGYDDRRGGDGMGGGSGEFGRRQSEGVGKARADVQRDDGNWV</sequence>
<feature type="transmembrane region" description="Helical" evidence="17">
    <location>
        <begin position="1255"/>
        <end position="1271"/>
    </location>
</feature>
<keyword evidence="4 17" id="KW-0812">Transmembrane</keyword>
<dbReference type="GO" id="GO:0005524">
    <property type="term" value="F:ATP binding"/>
    <property type="evidence" value="ECO:0007669"/>
    <property type="project" value="UniProtKB-UniRule"/>
</dbReference>
<feature type="binding site" evidence="15">
    <location>
        <position position="470"/>
    </location>
    <ligand>
        <name>ATP</name>
        <dbReference type="ChEBI" id="CHEBI:30616"/>
    </ligand>
</feature>
<dbReference type="Pfam" id="PF16212">
    <property type="entry name" value="PhoLip_ATPase_C"/>
    <property type="match status" value="1"/>
</dbReference>
<feature type="binding site" evidence="16">
    <location>
        <position position="471"/>
    </location>
    <ligand>
        <name>Mg(2+)</name>
        <dbReference type="ChEBI" id="CHEBI:18420"/>
    </ligand>
</feature>
<keyword evidence="23" id="KW-1185">Reference proteome</keyword>
<dbReference type="PANTHER" id="PTHR24092">
    <property type="entry name" value="PROBABLE PHOSPHOLIPID-TRANSPORTING ATPASE"/>
    <property type="match status" value="1"/>
</dbReference>
<dbReference type="InterPro" id="IPR059000">
    <property type="entry name" value="ATPase_P-type_domA"/>
</dbReference>
<feature type="transmembrane region" description="Helical" evidence="17">
    <location>
        <begin position="1283"/>
        <end position="1308"/>
    </location>
</feature>
<dbReference type="SUPFAM" id="SSF81653">
    <property type="entry name" value="Calcium ATPase, transduction domain A"/>
    <property type="match status" value="1"/>
</dbReference>
<dbReference type="InterPro" id="IPR008250">
    <property type="entry name" value="ATPase_P-typ_transduc_dom_A_sf"/>
</dbReference>
<name>A0AAN7AKJ3_9PEZI</name>
<feature type="binding site" evidence="16">
    <location>
        <position position="469"/>
    </location>
    <ligand>
        <name>Mg(2+)</name>
        <dbReference type="ChEBI" id="CHEBI:18420"/>
    </ligand>
</feature>
<evidence type="ECO:0000256" key="15">
    <source>
        <dbReference type="PIRSR" id="PIRSR606539-2"/>
    </source>
</evidence>
<dbReference type="SUPFAM" id="SSF81665">
    <property type="entry name" value="Calcium ATPase, transmembrane domain M"/>
    <property type="match status" value="1"/>
</dbReference>
<dbReference type="InterPro" id="IPR023299">
    <property type="entry name" value="ATPase_P-typ_cyto_dom_N"/>
</dbReference>
<evidence type="ECO:0000256" key="11">
    <source>
        <dbReference type="ARBA" id="ARBA00023136"/>
    </source>
</evidence>
<feature type="region of interest" description="Disordered" evidence="18">
    <location>
        <begin position="164"/>
        <end position="186"/>
    </location>
</feature>
<feature type="binding site" evidence="15">
    <location>
        <position position="1084"/>
    </location>
    <ligand>
        <name>ATP</name>
        <dbReference type="ChEBI" id="CHEBI:30616"/>
    </ligand>
</feature>
<keyword evidence="10 17" id="KW-1133">Transmembrane helix</keyword>
<dbReference type="FunFam" id="3.40.50.1000:FF:000014">
    <property type="entry name" value="Phospholipid-transporting ATPase"/>
    <property type="match status" value="1"/>
</dbReference>
<comment type="caution">
    <text evidence="17">Lacks conserved residue(s) required for the propagation of feature annotation.</text>
</comment>
<comment type="caution">
    <text evidence="22">The sequence shown here is derived from an EMBL/GenBank/DDBJ whole genome shotgun (WGS) entry which is preliminary data.</text>
</comment>
<feature type="binding site" evidence="15">
    <location>
        <position position="654"/>
    </location>
    <ligand>
        <name>ATP</name>
        <dbReference type="ChEBI" id="CHEBI:30616"/>
    </ligand>
</feature>
<feature type="binding site" evidence="16">
    <location>
        <position position="1085"/>
    </location>
    <ligand>
        <name>Mg(2+)</name>
        <dbReference type="ChEBI" id="CHEBI:18420"/>
    </ligand>
</feature>
<evidence type="ECO:0000256" key="14">
    <source>
        <dbReference type="PIRSR" id="PIRSR606539-1"/>
    </source>
</evidence>
<feature type="domain" description="P-type ATPase N-terminal" evidence="20">
    <location>
        <begin position="67"/>
        <end position="123"/>
    </location>
</feature>
<feature type="compositionally biased region" description="Basic and acidic residues" evidence="18">
    <location>
        <begin position="1453"/>
        <end position="1476"/>
    </location>
</feature>
<dbReference type="Pfam" id="PF16209">
    <property type="entry name" value="PhoLip_ATPase_N"/>
    <property type="match status" value="1"/>
</dbReference>
<comment type="catalytic activity">
    <reaction evidence="12 17">
        <text>ATP + H2O + phospholipidSide 1 = ADP + phosphate + phospholipidSide 2.</text>
        <dbReference type="EC" id="7.6.2.1"/>
    </reaction>
</comment>
<reference evidence="22" key="2">
    <citation type="submission" date="2023-05" db="EMBL/GenBank/DDBJ databases">
        <authorList>
            <consortium name="Lawrence Berkeley National Laboratory"/>
            <person name="Steindorff A."/>
            <person name="Hensen N."/>
            <person name="Bonometti L."/>
            <person name="Westerberg I."/>
            <person name="Brannstrom I.O."/>
            <person name="Guillou S."/>
            <person name="Cros-Aarteil S."/>
            <person name="Calhoun S."/>
            <person name="Haridas S."/>
            <person name="Kuo A."/>
            <person name="Mondo S."/>
            <person name="Pangilinan J."/>
            <person name="Riley R."/>
            <person name="Labutti K."/>
            <person name="Andreopoulos B."/>
            <person name="Lipzen A."/>
            <person name="Chen C."/>
            <person name="Yanf M."/>
            <person name="Daum C."/>
            <person name="Ng V."/>
            <person name="Clum A."/>
            <person name="Ohm R."/>
            <person name="Martin F."/>
            <person name="Silar P."/>
            <person name="Natvig D."/>
            <person name="Lalanne C."/>
            <person name="Gautier V."/>
            <person name="Ament-Velasquez S.L."/>
            <person name="Kruys A."/>
            <person name="Hutchinson M.I."/>
            <person name="Powell A.J."/>
            <person name="Barry K."/>
            <person name="Miller A.N."/>
            <person name="Grigoriev I.V."/>
            <person name="Debuchy R."/>
            <person name="Gladieux P."/>
            <person name="Thoren M.H."/>
            <person name="Johannesson H."/>
        </authorList>
    </citation>
    <scope>NUCLEOTIDE SEQUENCE</scope>
    <source>
        <strain evidence="22">PSN309</strain>
    </source>
</reference>
<feature type="domain" description="P-type ATPase A" evidence="19">
    <location>
        <begin position="203"/>
        <end position="260"/>
    </location>
</feature>
<keyword evidence="9 17" id="KW-1278">Translocase</keyword>
<evidence type="ECO:0000256" key="5">
    <source>
        <dbReference type="ARBA" id="ARBA00022723"/>
    </source>
</evidence>
<dbReference type="InterPro" id="IPR032630">
    <property type="entry name" value="P_typ_ATPase_c"/>
</dbReference>
<evidence type="ECO:0000313" key="23">
    <source>
        <dbReference type="Proteomes" id="UP001302126"/>
    </source>
</evidence>
<feature type="binding site" evidence="15">
    <location>
        <position position="954"/>
    </location>
    <ligand>
        <name>ATP</name>
        <dbReference type="ChEBI" id="CHEBI:30616"/>
    </ligand>
</feature>
<feature type="binding site" evidence="15">
    <location>
        <position position="955"/>
    </location>
    <ligand>
        <name>ATP</name>
        <dbReference type="ChEBI" id="CHEBI:30616"/>
    </ligand>
</feature>
<dbReference type="GO" id="GO:0005886">
    <property type="term" value="C:plasma membrane"/>
    <property type="evidence" value="ECO:0007669"/>
    <property type="project" value="TreeGrafter"/>
</dbReference>
<feature type="region of interest" description="Disordered" evidence="18">
    <location>
        <begin position="498"/>
        <end position="551"/>
    </location>
</feature>
<comment type="subcellular location">
    <subcellularLocation>
        <location evidence="2">Endomembrane system</location>
    </subcellularLocation>
    <subcellularLocation>
        <location evidence="1 17">Membrane</location>
        <topology evidence="1 17">Multi-pass membrane protein</topology>
    </subcellularLocation>
</comment>
<comment type="cofactor">
    <cofactor evidence="16">
        <name>Mg(2+)</name>
        <dbReference type="ChEBI" id="CHEBI:18420"/>
    </cofactor>
</comment>
<protein>
    <recommendedName>
        <fullName evidence="17">Phospholipid-transporting ATPase</fullName>
        <ecNumber evidence="17">7.6.2.1</ecNumber>
    </recommendedName>
</protein>
<dbReference type="Gene3D" id="2.70.150.10">
    <property type="entry name" value="Calcium-transporting ATPase, cytoplasmic transduction domain A"/>
    <property type="match status" value="1"/>
</dbReference>
<keyword evidence="8 16" id="KW-0460">Magnesium</keyword>
<feature type="binding site" evidence="15">
    <location>
        <position position="1085"/>
    </location>
    <ligand>
        <name>ATP</name>
        <dbReference type="ChEBI" id="CHEBI:30616"/>
    </ligand>
</feature>
<feature type="compositionally biased region" description="Polar residues" evidence="18">
    <location>
        <begin position="830"/>
        <end position="840"/>
    </location>
</feature>
<keyword evidence="5 16" id="KW-0479">Metal-binding</keyword>
<dbReference type="Pfam" id="PF13246">
    <property type="entry name" value="Cation_ATPase"/>
    <property type="match status" value="1"/>
</dbReference>
<dbReference type="GO" id="GO:0032456">
    <property type="term" value="P:endocytic recycling"/>
    <property type="evidence" value="ECO:0007669"/>
    <property type="project" value="TreeGrafter"/>
</dbReference>
<dbReference type="InterPro" id="IPR023298">
    <property type="entry name" value="ATPase_P-typ_TM_dom_sf"/>
</dbReference>
<evidence type="ECO:0000256" key="17">
    <source>
        <dbReference type="RuleBase" id="RU362033"/>
    </source>
</evidence>
<evidence type="ECO:0000256" key="16">
    <source>
        <dbReference type="PIRSR" id="PIRSR606539-3"/>
    </source>
</evidence>
<evidence type="ECO:0000256" key="3">
    <source>
        <dbReference type="ARBA" id="ARBA00008109"/>
    </source>
</evidence>
<dbReference type="EMBL" id="MU864375">
    <property type="protein sequence ID" value="KAK4189442.1"/>
    <property type="molecule type" value="Genomic_DNA"/>
</dbReference>
<dbReference type="GO" id="GO:0045332">
    <property type="term" value="P:phospholipid translocation"/>
    <property type="evidence" value="ECO:0007669"/>
    <property type="project" value="TreeGrafter"/>
</dbReference>
<dbReference type="GO" id="GO:0140326">
    <property type="term" value="F:ATPase-coupled intramembrane lipid transporter activity"/>
    <property type="evidence" value="ECO:0007669"/>
    <property type="project" value="UniProtKB-EC"/>
</dbReference>
<keyword evidence="11 17" id="KW-0472">Membrane</keyword>
<dbReference type="Pfam" id="PF00122">
    <property type="entry name" value="E1-E2_ATPase"/>
    <property type="match status" value="1"/>
</dbReference>
<evidence type="ECO:0000256" key="8">
    <source>
        <dbReference type="ARBA" id="ARBA00022842"/>
    </source>
</evidence>
<feature type="binding site" evidence="15">
    <location>
        <position position="605"/>
    </location>
    <ligand>
        <name>ATP</name>
        <dbReference type="ChEBI" id="CHEBI:30616"/>
    </ligand>
</feature>
<dbReference type="InterPro" id="IPR032631">
    <property type="entry name" value="P-type_ATPase_N"/>
</dbReference>
<dbReference type="SUPFAM" id="SSF81660">
    <property type="entry name" value="Metal cation-transporting ATPase, ATP-binding domain N"/>
    <property type="match status" value="1"/>
</dbReference>
<dbReference type="GO" id="GO:0016887">
    <property type="term" value="F:ATP hydrolysis activity"/>
    <property type="evidence" value="ECO:0007669"/>
    <property type="project" value="InterPro"/>
</dbReference>
<evidence type="ECO:0000256" key="12">
    <source>
        <dbReference type="ARBA" id="ARBA00034036"/>
    </source>
</evidence>
<organism evidence="22 23">
    <name type="scientific">Podospora australis</name>
    <dbReference type="NCBI Taxonomy" id="1536484"/>
    <lineage>
        <taxon>Eukaryota</taxon>
        <taxon>Fungi</taxon>
        <taxon>Dikarya</taxon>
        <taxon>Ascomycota</taxon>
        <taxon>Pezizomycotina</taxon>
        <taxon>Sordariomycetes</taxon>
        <taxon>Sordariomycetidae</taxon>
        <taxon>Sordariales</taxon>
        <taxon>Podosporaceae</taxon>
        <taxon>Podospora</taxon>
    </lineage>
</organism>
<feature type="compositionally biased region" description="Basic and acidic residues" evidence="18">
    <location>
        <begin position="498"/>
        <end position="508"/>
    </location>
</feature>
<evidence type="ECO:0000256" key="7">
    <source>
        <dbReference type="ARBA" id="ARBA00022840"/>
    </source>
</evidence>
<feature type="binding site" evidence="15">
    <location>
        <position position="1050"/>
    </location>
    <ligand>
        <name>ATP</name>
        <dbReference type="ChEBI" id="CHEBI:30616"/>
    </ligand>
</feature>
<keyword evidence="6 15" id="KW-0547">Nucleotide-binding</keyword>
<evidence type="ECO:0000256" key="9">
    <source>
        <dbReference type="ARBA" id="ARBA00022967"/>
    </source>
</evidence>
<feature type="binding site" evidence="15">
    <location>
        <position position="469"/>
    </location>
    <ligand>
        <name>ATP</name>
        <dbReference type="ChEBI" id="CHEBI:30616"/>
    </ligand>
</feature>
<dbReference type="Proteomes" id="UP001302126">
    <property type="component" value="Unassembled WGS sequence"/>
</dbReference>
<comment type="catalytic activity">
    <reaction evidence="13">
        <text>a 1,2-diacyl-sn-glycero-3-phosphoethanolamine(out) + ATP + H2O = a 1,2-diacyl-sn-glycero-3-phosphoethanolamine(in) + ADP + phosphate + H(+)</text>
        <dbReference type="Rhea" id="RHEA:66132"/>
        <dbReference type="ChEBI" id="CHEBI:15377"/>
        <dbReference type="ChEBI" id="CHEBI:15378"/>
        <dbReference type="ChEBI" id="CHEBI:30616"/>
        <dbReference type="ChEBI" id="CHEBI:43474"/>
        <dbReference type="ChEBI" id="CHEBI:64612"/>
        <dbReference type="ChEBI" id="CHEBI:456216"/>
    </reaction>
    <physiologicalReaction direction="left-to-right" evidence="13">
        <dbReference type="Rhea" id="RHEA:66133"/>
    </physiologicalReaction>
</comment>
<evidence type="ECO:0000256" key="4">
    <source>
        <dbReference type="ARBA" id="ARBA00022692"/>
    </source>
</evidence>
<dbReference type="SUPFAM" id="SSF56784">
    <property type="entry name" value="HAD-like"/>
    <property type="match status" value="1"/>
</dbReference>
<evidence type="ECO:0000256" key="6">
    <source>
        <dbReference type="ARBA" id="ARBA00022741"/>
    </source>
</evidence>
<feature type="domain" description="P-type ATPase C-terminal" evidence="21">
    <location>
        <begin position="1107"/>
        <end position="1354"/>
    </location>
</feature>
<dbReference type="GO" id="GO:0006892">
    <property type="term" value="P:post-Golgi vesicle-mediated transport"/>
    <property type="evidence" value="ECO:0007669"/>
    <property type="project" value="TreeGrafter"/>
</dbReference>
<feature type="binding site" evidence="16">
    <location>
        <position position="1081"/>
    </location>
    <ligand>
        <name>Mg(2+)</name>
        <dbReference type="ChEBI" id="CHEBI:18420"/>
    </ligand>
</feature>
<feature type="binding site" evidence="15">
    <location>
        <position position="471"/>
    </location>
    <ligand>
        <name>ATP</name>
        <dbReference type="ChEBI" id="CHEBI:30616"/>
    </ligand>
</feature>